<protein>
    <submittedName>
        <fullName evidence="1">Uncharacterized protein</fullName>
    </submittedName>
</protein>
<evidence type="ECO:0000313" key="1">
    <source>
        <dbReference type="EMBL" id="KAK4646867.1"/>
    </source>
</evidence>
<sequence length="225" mass="24894">MLTGHESKDIFTMATHPASASAAQIPAPPQQDDVPFGYQKPSKEEIEAFYISSRLSMPPMIRLPLATMLSFGTGFLVGAGHGSKIASLQFRAEHAHKLPSTTTGWYLYHKSKNYIAARGGLREGLKMGTKIGVWTTAVFSIEHMFDEYRGTADLFNTVTSMVTCAGVFSLWNRYSLPLAARTTKTALVVGTLYGGIQDILAAKRGRRLQYVEYIKRKIRTLKQKA</sequence>
<dbReference type="Proteomes" id="UP001322138">
    <property type="component" value="Unassembled WGS sequence"/>
</dbReference>
<evidence type="ECO:0000313" key="2">
    <source>
        <dbReference type="Proteomes" id="UP001322138"/>
    </source>
</evidence>
<accession>A0ABR0FVK5</accession>
<dbReference type="EMBL" id="JAFFGZ010000003">
    <property type="protein sequence ID" value="KAK4646867.1"/>
    <property type="molecule type" value="Genomic_DNA"/>
</dbReference>
<dbReference type="RefSeq" id="XP_062735843.1">
    <property type="nucleotide sequence ID" value="XM_062873336.1"/>
</dbReference>
<gene>
    <name evidence="1" type="ORF">QC761_100870</name>
</gene>
<organism evidence="1 2">
    <name type="scientific">Podospora bellae-mahoneyi</name>
    <dbReference type="NCBI Taxonomy" id="2093777"/>
    <lineage>
        <taxon>Eukaryota</taxon>
        <taxon>Fungi</taxon>
        <taxon>Dikarya</taxon>
        <taxon>Ascomycota</taxon>
        <taxon>Pezizomycotina</taxon>
        <taxon>Sordariomycetes</taxon>
        <taxon>Sordariomycetidae</taxon>
        <taxon>Sordariales</taxon>
        <taxon>Podosporaceae</taxon>
        <taxon>Podospora</taxon>
    </lineage>
</organism>
<comment type="caution">
    <text evidence="1">The sequence shown here is derived from an EMBL/GenBank/DDBJ whole genome shotgun (WGS) entry which is preliminary data.</text>
</comment>
<reference evidence="1 2" key="1">
    <citation type="journal article" date="2023" name="bioRxiv">
        <title>High-quality genome assemblies of four members of thePodospora anserinaspecies complex.</title>
        <authorList>
            <person name="Ament-Velasquez S.L."/>
            <person name="Vogan A.A."/>
            <person name="Wallerman O."/>
            <person name="Hartmann F."/>
            <person name="Gautier V."/>
            <person name="Silar P."/>
            <person name="Giraud T."/>
            <person name="Johannesson H."/>
        </authorList>
    </citation>
    <scope>NUCLEOTIDE SEQUENCE [LARGE SCALE GENOMIC DNA]</scope>
    <source>
        <strain evidence="1 2">CBS 112042</strain>
    </source>
</reference>
<proteinExistence type="predicted"/>
<dbReference type="PANTHER" id="PTHR37852">
    <property type="entry name" value="YALI0B21208P"/>
    <property type="match status" value="1"/>
</dbReference>
<dbReference type="GeneID" id="87892818"/>
<keyword evidence="2" id="KW-1185">Reference proteome</keyword>
<name>A0ABR0FVK5_9PEZI</name>
<dbReference type="PANTHER" id="PTHR37852:SF1">
    <property type="entry name" value="HIG1 DOMAIN-CONTAINING PROTEIN"/>
    <property type="match status" value="1"/>
</dbReference>